<dbReference type="AlphaFoldDB" id="A0A3R7XJB1"/>
<sequence>ETNIKTRIFGRPTGDQNEIESVIEEVERLLVNSDGLGISGVNDLDSRMIRSIVSTTKLNKKFSRYIVLRRKGKVLRKLLN</sequence>
<protein>
    <submittedName>
        <fullName evidence="1">Uncharacterized protein</fullName>
    </submittedName>
</protein>
<evidence type="ECO:0000313" key="2">
    <source>
        <dbReference type="Proteomes" id="UP000284763"/>
    </source>
</evidence>
<reference evidence="1 2" key="1">
    <citation type="submission" date="2018-08" db="EMBL/GenBank/DDBJ databases">
        <title>The metabolism and importance of syntrophic acetate oxidation coupled to methane or sulfide production in haloalkaline environments.</title>
        <authorList>
            <person name="Timmers P.H.A."/>
            <person name="Vavourakis C.D."/>
            <person name="Sorokin D.Y."/>
            <person name="Sinninghe Damste J.S."/>
            <person name="Muyzer G."/>
            <person name="Stams A.J.M."/>
            <person name="Plugge C.M."/>
        </authorList>
    </citation>
    <scope>NUCLEOTIDE SEQUENCE [LARGE SCALE GENOMIC DNA]</scope>
    <source>
        <strain evidence="1">MSAO_Arc3</strain>
    </source>
</reference>
<comment type="caution">
    <text evidence="1">The sequence shown here is derived from an EMBL/GenBank/DDBJ whole genome shotgun (WGS) entry which is preliminary data.</text>
</comment>
<gene>
    <name evidence="1" type="ORF">D5R95_00790</name>
</gene>
<dbReference type="Proteomes" id="UP000284763">
    <property type="component" value="Unassembled WGS sequence"/>
</dbReference>
<proteinExistence type="predicted"/>
<evidence type="ECO:0000313" key="1">
    <source>
        <dbReference type="EMBL" id="RQD92064.1"/>
    </source>
</evidence>
<name>A0A3R7XJB1_9EURY</name>
<accession>A0A3R7XJB1</accession>
<organism evidence="1 2">
    <name type="scientific">Methanosalsum natronophilum</name>
    <dbReference type="NCBI Taxonomy" id="768733"/>
    <lineage>
        <taxon>Archaea</taxon>
        <taxon>Methanobacteriati</taxon>
        <taxon>Methanobacteriota</taxon>
        <taxon>Stenosarchaea group</taxon>
        <taxon>Methanomicrobia</taxon>
        <taxon>Methanosarcinales</taxon>
        <taxon>Methanosarcinaceae</taxon>
        <taxon>Methanosalsum</taxon>
    </lineage>
</organism>
<dbReference type="EMBL" id="QZAB01000060">
    <property type="protein sequence ID" value="RQD92064.1"/>
    <property type="molecule type" value="Genomic_DNA"/>
</dbReference>
<feature type="non-terminal residue" evidence="1">
    <location>
        <position position="1"/>
    </location>
</feature>